<comment type="caution">
    <text evidence="2">The sequence shown here is derived from an EMBL/GenBank/DDBJ whole genome shotgun (WGS) entry which is preliminary data.</text>
</comment>
<dbReference type="Pfam" id="PF05699">
    <property type="entry name" value="Dimer_Tnp_hAT"/>
    <property type="match status" value="1"/>
</dbReference>
<dbReference type="PANTHER" id="PTHR45749:SF21">
    <property type="entry name" value="DUF4371 DOMAIN-CONTAINING PROTEIN"/>
    <property type="match status" value="1"/>
</dbReference>
<feature type="domain" description="HAT C-terminal dimerisation" evidence="1">
    <location>
        <begin position="189"/>
        <end position="239"/>
    </location>
</feature>
<accession>A0A6G0Y5Q0</accession>
<evidence type="ECO:0000259" key="1">
    <source>
        <dbReference type="Pfam" id="PF05699"/>
    </source>
</evidence>
<gene>
    <name evidence="2" type="ORF">FWK35_00013884</name>
</gene>
<dbReference type="OrthoDB" id="6618487at2759"/>
<dbReference type="EMBL" id="VUJU01006096">
    <property type="protein sequence ID" value="KAF0749450.1"/>
    <property type="molecule type" value="Genomic_DNA"/>
</dbReference>
<name>A0A6G0Y5Q0_APHCR</name>
<dbReference type="PANTHER" id="PTHR45749">
    <property type="match status" value="1"/>
</dbReference>
<dbReference type="Proteomes" id="UP000478052">
    <property type="component" value="Unassembled WGS sequence"/>
</dbReference>
<keyword evidence="3" id="KW-1185">Reference proteome</keyword>
<dbReference type="AlphaFoldDB" id="A0A6G0Y5Q0"/>
<evidence type="ECO:0000313" key="2">
    <source>
        <dbReference type="EMBL" id="KAF0749450.1"/>
    </source>
</evidence>
<feature type="non-terminal residue" evidence="2">
    <location>
        <position position="1"/>
    </location>
</feature>
<dbReference type="InterPro" id="IPR008906">
    <property type="entry name" value="HATC_C_dom"/>
</dbReference>
<dbReference type="GO" id="GO:0046983">
    <property type="term" value="F:protein dimerization activity"/>
    <property type="evidence" value="ECO:0007669"/>
    <property type="project" value="InterPro"/>
</dbReference>
<protein>
    <submittedName>
        <fullName evidence="2">Zinc finger MYM-type protein 1-like</fullName>
    </submittedName>
</protein>
<reference evidence="2 3" key="1">
    <citation type="submission" date="2019-08" db="EMBL/GenBank/DDBJ databases">
        <title>Whole genome of Aphis craccivora.</title>
        <authorList>
            <person name="Voronova N.V."/>
            <person name="Shulinski R.S."/>
            <person name="Bandarenka Y.V."/>
            <person name="Zhorov D.G."/>
            <person name="Warner D."/>
        </authorList>
    </citation>
    <scope>NUCLEOTIDE SEQUENCE [LARGE SCALE GENOMIC DNA]</scope>
    <source>
        <strain evidence="2">180601</strain>
        <tissue evidence="2">Whole Body</tissue>
    </source>
</reference>
<sequence length="265" mass="30880">KILKTIHSSSCEFQNKSILLSEAINLVNSTKQKLLTLKSDTAFAKMHDKTILCANKNQINIKDDVRNNNSKRSQCYNRKLDESILCRVHYWKICVKLNWFVNELNERFPEKNQKIFRVFEIFDHSTPDFFNPKCSYVHSFISHYNYFKTNTSKILTEFPSAKSLLQNNKMIQLNFDSIVFSLSQLPAAFSETLKVISILMTLPISPASNERFFSSLKTFLRTTMGDDRLSDLMVLNVEKEEAKCIDLYKAVDAFSNIKQRRYPLK</sequence>
<proteinExistence type="predicted"/>
<organism evidence="2 3">
    <name type="scientific">Aphis craccivora</name>
    <name type="common">Cowpea aphid</name>
    <dbReference type="NCBI Taxonomy" id="307492"/>
    <lineage>
        <taxon>Eukaryota</taxon>
        <taxon>Metazoa</taxon>
        <taxon>Ecdysozoa</taxon>
        <taxon>Arthropoda</taxon>
        <taxon>Hexapoda</taxon>
        <taxon>Insecta</taxon>
        <taxon>Pterygota</taxon>
        <taxon>Neoptera</taxon>
        <taxon>Paraneoptera</taxon>
        <taxon>Hemiptera</taxon>
        <taxon>Sternorrhyncha</taxon>
        <taxon>Aphidomorpha</taxon>
        <taxon>Aphidoidea</taxon>
        <taxon>Aphididae</taxon>
        <taxon>Aphidini</taxon>
        <taxon>Aphis</taxon>
        <taxon>Aphis</taxon>
    </lineage>
</organism>
<evidence type="ECO:0000313" key="3">
    <source>
        <dbReference type="Proteomes" id="UP000478052"/>
    </source>
</evidence>